<evidence type="ECO:0000256" key="1">
    <source>
        <dbReference type="SAM" id="MobiDB-lite"/>
    </source>
</evidence>
<evidence type="ECO:0000313" key="3">
    <source>
        <dbReference type="Proteomes" id="UP001530293"/>
    </source>
</evidence>
<evidence type="ECO:0000313" key="2">
    <source>
        <dbReference type="EMBL" id="KAL3759119.1"/>
    </source>
</evidence>
<name>A0ABD3M8Z7_9STRA</name>
<proteinExistence type="predicted"/>
<feature type="compositionally biased region" description="Polar residues" evidence="1">
    <location>
        <begin position="58"/>
        <end position="73"/>
    </location>
</feature>
<dbReference type="Proteomes" id="UP001530293">
    <property type="component" value="Unassembled WGS sequence"/>
</dbReference>
<feature type="region of interest" description="Disordered" evidence="1">
    <location>
        <begin position="19"/>
        <end position="73"/>
    </location>
</feature>
<dbReference type="AlphaFoldDB" id="A0ABD3M8Z7"/>
<comment type="caution">
    <text evidence="2">The sequence shown here is derived from an EMBL/GenBank/DDBJ whole genome shotgun (WGS) entry which is preliminary data.</text>
</comment>
<protein>
    <submittedName>
        <fullName evidence="2">Uncharacterized protein</fullName>
    </submittedName>
</protein>
<reference evidence="2 3" key="1">
    <citation type="submission" date="2024-10" db="EMBL/GenBank/DDBJ databases">
        <title>Updated reference genomes for cyclostephanoid diatoms.</title>
        <authorList>
            <person name="Roberts W.R."/>
            <person name="Alverson A.J."/>
        </authorList>
    </citation>
    <scope>NUCLEOTIDE SEQUENCE [LARGE SCALE GENOMIC DNA]</scope>
    <source>
        <strain evidence="2 3">AJA232-27</strain>
    </source>
</reference>
<gene>
    <name evidence="2" type="ORF">ACHAWU_008728</name>
</gene>
<accession>A0ABD3M8Z7</accession>
<sequence>MSGGRLSSASATILRTMLQQQSRRCSKNNIISSSPRQKNVSSSSSSSSSIPFRLSQSTTNTMPLSGPCATTSQPSISFSRRYISSTLRSQATYSTLRMALSYECSSLRYALLLSNGGVEEALLRGWDAGIVVEEDDGT</sequence>
<feature type="compositionally biased region" description="Low complexity" evidence="1">
    <location>
        <begin position="32"/>
        <end position="57"/>
    </location>
</feature>
<keyword evidence="3" id="KW-1185">Reference proteome</keyword>
<feature type="compositionally biased region" description="Polar residues" evidence="1">
    <location>
        <begin position="19"/>
        <end position="31"/>
    </location>
</feature>
<dbReference type="EMBL" id="JALLBG020000214">
    <property type="protein sequence ID" value="KAL3759119.1"/>
    <property type="molecule type" value="Genomic_DNA"/>
</dbReference>
<organism evidence="2 3">
    <name type="scientific">Discostella pseudostelligera</name>
    <dbReference type="NCBI Taxonomy" id="259834"/>
    <lineage>
        <taxon>Eukaryota</taxon>
        <taxon>Sar</taxon>
        <taxon>Stramenopiles</taxon>
        <taxon>Ochrophyta</taxon>
        <taxon>Bacillariophyta</taxon>
        <taxon>Coscinodiscophyceae</taxon>
        <taxon>Thalassiosirophycidae</taxon>
        <taxon>Stephanodiscales</taxon>
        <taxon>Stephanodiscaceae</taxon>
        <taxon>Discostella</taxon>
    </lineage>
</organism>